<dbReference type="OrthoDB" id="5510245at2"/>
<organism evidence="1 2">
    <name type="scientific">Plesiocystis pacifica SIR-1</name>
    <dbReference type="NCBI Taxonomy" id="391625"/>
    <lineage>
        <taxon>Bacteria</taxon>
        <taxon>Pseudomonadati</taxon>
        <taxon>Myxococcota</taxon>
        <taxon>Polyangia</taxon>
        <taxon>Nannocystales</taxon>
        <taxon>Nannocystaceae</taxon>
        <taxon>Plesiocystis</taxon>
    </lineage>
</organism>
<evidence type="ECO:0000313" key="1">
    <source>
        <dbReference type="EMBL" id="EDM76098.1"/>
    </source>
</evidence>
<dbReference type="RefSeq" id="WP_006974776.1">
    <property type="nucleotide sequence ID" value="NZ_ABCS01000073.1"/>
</dbReference>
<gene>
    <name evidence="1" type="ORF">PPSIR1_41489</name>
</gene>
<proteinExistence type="predicted"/>
<dbReference type="Proteomes" id="UP000005801">
    <property type="component" value="Unassembled WGS sequence"/>
</dbReference>
<dbReference type="AlphaFoldDB" id="A6GDI6"/>
<evidence type="ECO:0000313" key="2">
    <source>
        <dbReference type="Proteomes" id="UP000005801"/>
    </source>
</evidence>
<comment type="caution">
    <text evidence="1">The sequence shown here is derived from an EMBL/GenBank/DDBJ whole genome shotgun (WGS) entry which is preliminary data.</text>
</comment>
<dbReference type="EMBL" id="ABCS01000073">
    <property type="protein sequence ID" value="EDM76098.1"/>
    <property type="molecule type" value="Genomic_DNA"/>
</dbReference>
<protein>
    <submittedName>
        <fullName evidence="1">Uncharacterized protein</fullName>
    </submittedName>
</protein>
<name>A6GDI6_9BACT</name>
<sequence length="201" mass="22383">MVIEITLLLAAGIGNLAWDVTGRRLSARARRRDRRARRGVALPLPSADESATDPFEALDRVTAQMPPDFLERTRVVLEELDRVVDHFDLVLLRAQAGESLVGDIVYVGGEAPRLRGRELLEGWLEAVAQLPGDLRERLQASGMPDATVIDIVERERERARWPNVDTATHLLEATASDFERTVVLMVTFLHGLSAEPGDPYR</sequence>
<keyword evidence="2" id="KW-1185">Reference proteome</keyword>
<reference evidence="1 2" key="1">
    <citation type="submission" date="2007-06" db="EMBL/GenBank/DDBJ databases">
        <authorList>
            <person name="Shimkets L."/>
            <person name="Ferriera S."/>
            <person name="Johnson J."/>
            <person name="Kravitz S."/>
            <person name="Beeson K."/>
            <person name="Sutton G."/>
            <person name="Rogers Y.-H."/>
            <person name="Friedman R."/>
            <person name="Frazier M."/>
            <person name="Venter J.C."/>
        </authorList>
    </citation>
    <scope>NUCLEOTIDE SEQUENCE [LARGE SCALE GENOMIC DNA]</scope>
    <source>
        <strain evidence="1 2">SIR-1</strain>
    </source>
</reference>
<accession>A6GDI6</accession>
<dbReference type="STRING" id="391625.PPSIR1_41489"/>